<gene>
    <name evidence="1" type="ORF">MSP7336_01726</name>
</gene>
<proteinExistence type="predicted"/>
<dbReference type="EMBL" id="UEGW01000001">
    <property type="protein sequence ID" value="SRX93488.1"/>
    <property type="molecule type" value="Genomic_DNA"/>
</dbReference>
<evidence type="ECO:0008006" key="3">
    <source>
        <dbReference type="Google" id="ProtNLM"/>
    </source>
</evidence>
<organism evidence="1 2">
    <name type="scientific">Mycobacterium shimoidei</name>
    <dbReference type="NCBI Taxonomy" id="29313"/>
    <lineage>
        <taxon>Bacteria</taxon>
        <taxon>Bacillati</taxon>
        <taxon>Actinomycetota</taxon>
        <taxon>Actinomycetes</taxon>
        <taxon>Mycobacteriales</taxon>
        <taxon>Mycobacteriaceae</taxon>
        <taxon>Mycobacterium</taxon>
    </lineage>
</organism>
<dbReference type="AlphaFoldDB" id="A0A375YX75"/>
<accession>A0A375YX75</accession>
<protein>
    <recommendedName>
        <fullName evidence="3">Type I restriction enzyme R protein N-terminal domain-containing protein</fullName>
    </recommendedName>
</protein>
<evidence type="ECO:0000313" key="1">
    <source>
        <dbReference type="EMBL" id="SRX93488.1"/>
    </source>
</evidence>
<keyword evidence="2" id="KW-1185">Reference proteome</keyword>
<reference evidence="1 2" key="1">
    <citation type="submission" date="2018-05" db="EMBL/GenBank/DDBJ databases">
        <authorList>
            <consortium name="IHU Genomes"/>
        </authorList>
    </citation>
    <scope>NUCLEOTIDE SEQUENCE [LARGE SCALE GENOMIC DNA]</scope>
    <source>
        <strain evidence="1 2">P7336</strain>
    </source>
</reference>
<evidence type="ECO:0000313" key="2">
    <source>
        <dbReference type="Proteomes" id="UP000252015"/>
    </source>
</evidence>
<name>A0A375YX75_MYCSH</name>
<dbReference type="Proteomes" id="UP000252015">
    <property type="component" value="Unassembled WGS sequence"/>
</dbReference>
<sequence>MADDSIGDGTVRHLASNQKYIARIRAAWPAFAARRQERLRQGGLFGPAVERIAENILEDLFVSVLDWPVANVNPQVDFADIVLTRLGLKWLVVEAKRPGALIGHRTAIEGALAQARRYAADQRVKTVAVSDAIMLYAADVVGGGLRSRVWLSLDTQRAPEDLWWLSVHGIYRPCPDLVDIPEAHVGDVMVRLGIAAKMLGKMPRQNASAAYAYLEAHRSLQQLDRLPDVGCCVSQ</sequence>